<keyword evidence="5 8" id="KW-0812">Transmembrane</keyword>
<dbReference type="STRING" id="908337.HMPREF9257_1377"/>
<dbReference type="GO" id="GO:0005886">
    <property type="term" value="C:plasma membrane"/>
    <property type="evidence" value="ECO:0007669"/>
    <property type="project" value="UniProtKB-SubCell"/>
</dbReference>
<dbReference type="InterPro" id="IPR002549">
    <property type="entry name" value="AI-2E-like"/>
</dbReference>
<evidence type="ECO:0000256" key="1">
    <source>
        <dbReference type="ARBA" id="ARBA00004651"/>
    </source>
</evidence>
<feature type="transmembrane region" description="Helical" evidence="8">
    <location>
        <begin position="241"/>
        <end position="272"/>
    </location>
</feature>
<dbReference type="OrthoDB" id="9793390at2"/>
<feature type="transmembrane region" description="Helical" evidence="8">
    <location>
        <begin position="55"/>
        <end position="74"/>
    </location>
</feature>
<feature type="transmembrane region" description="Helical" evidence="8">
    <location>
        <begin position="317"/>
        <end position="338"/>
    </location>
</feature>
<dbReference type="Proteomes" id="UP000005990">
    <property type="component" value="Unassembled WGS sequence"/>
</dbReference>
<comment type="caution">
    <text evidence="9">The sequence shown here is derived from an EMBL/GenBank/DDBJ whole genome shotgun (WGS) entry which is preliminary data.</text>
</comment>
<feature type="transmembrane region" description="Helical" evidence="8">
    <location>
        <begin position="86"/>
        <end position="110"/>
    </location>
</feature>
<protein>
    <recommendedName>
        <fullName evidence="11">ATP synthase F0, A subunit</fullName>
    </recommendedName>
</protein>
<feature type="transmembrane region" description="Helical" evidence="8">
    <location>
        <begin position="21"/>
        <end position="43"/>
    </location>
</feature>
<accession>E4KP90</accession>
<comment type="similarity">
    <text evidence="2">Belongs to the autoinducer-2 exporter (AI-2E) (TC 2.A.86) family.</text>
</comment>
<dbReference type="RefSeq" id="WP_006418479.1">
    <property type="nucleotide sequence ID" value="NZ_AENN01000015.1"/>
</dbReference>
<keyword evidence="7 8" id="KW-0472">Membrane</keyword>
<keyword evidence="3" id="KW-0813">Transport</keyword>
<evidence type="ECO:0000313" key="9">
    <source>
        <dbReference type="EMBL" id="EFR31276.1"/>
    </source>
</evidence>
<organism evidence="9 10">
    <name type="scientific">Eremococcus coleocola ACS-139-V-Col8</name>
    <dbReference type="NCBI Taxonomy" id="908337"/>
    <lineage>
        <taxon>Bacteria</taxon>
        <taxon>Bacillati</taxon>
        <taxon>Bacillota</taxon>
        <taxon>Bacilli</taxon>
        <taxon>Lactobacillales</taxon>
        <taxon>Aerococcaceae</taxon>
        <taxon>Eremococcus</taxon>
    </lineage>
</organism>
<dbReference type="PANTHER" id="PTHR21716:SF53">
    <property type="entry name" value="PERMEASE PERM-RELATED"/>
    <property type="match status" value="1"/>
</dbReference>
<comment type="subcellular location">
    <subcellularLocation>
        <location evidence="1">Cell membrane</location>
        <topology evidence="1">Multi-pass membrane protein</topology>
    </subcellularLocation>
</comment>
<keyword evidence="6 8" id="KW-1133">Transmembrane helix</keyword>
<proteinExistence type="inferred from homology"/>
<dbReference type="Pfam" id="PF01594">
    <property type="entry name" value="AI-2E_transport"/>
    <property type="match status" value="1"/>
</dbReference>
<evidence type="ECO:0008006" key="11">
    <source>
        <dbReference type="Google" id="ProtNLM"/>
    </source>
</evidence>
<evidence type="ECO:0000256" key="8">
    <source>
        <dbReference type="SAM" id="Phobius"/>
    </source>
</evidence>
<evidence type="ECO:0000256" key="7">
    <source>
        <dbReference type="ARBA" id="ARBA00023136"/>
    </source>
</evidence>
<gene>
    <name evidence="9" type="ORF">HMPREF9257_1377</name>
</gene>
<feature type="transmembrane region" description="Helical" evidence="8">
    <location>
        <begin position="182"/>
        <end position="201"/>
    </location>
</feature>
<dbReference type="eggNOG" id="COG0628">
    <property type="taxonomic scope" value="Bacteria"/>
</dbReference>
<dbReference type="AlphaFoldDB" id="E4KP90"/>
<evidence type="ECO:0000256" key="4">
    <source>
        <dbReference type="ARBA" id="ARBA00022475"/>
    </source>
</evidence>
<dbReference type="GO" id="GO:0055085">
    <property type="term" value="P:transmembrane transport"/>
    <property type="evidence" value="ECO:0007669"/>
    <property type="project" value="TreeGrafter"/>
</dbReference>
<feature type="transmembrane region" description="Helical" evidence="8">
    <location>
        <begin position="344"/>
        <end position="364"/>
    </location>
</feature>
<sequence length="421" mass="46885">MTKEKLEKTASTMRKKITNNQTVVTLVITLLILLIIFMLNQVAYVFKPLGGLFDIFGLPLIAAAILYYLLAPVVRWMTGQGIERNVSIWILFISLVLLIVWGILSLVPILRTQFQGLAENLPYYAKQLDKLLDTIPIDWSNDPLLSGIGSFVEDFDFSALSSRMETIISTTFGSLGTVIGNITQVVLGLLTMPIVLYYMLLEGNKLPKHVLYYLPNRYRETAARIIYESHSQISRYIRGQIIVAIIVAIIFAVGYSIIGLDYGISFAIFAGFCNVIPYLGSFIAVIPVIIIAVLTSPLMLLKVLIVMSIEQFIEGRFVSPQILGSNLQIHPVTILVVLLGAGRLFGIAGVILGVPGYAVVKVFVSELYQVYRNHSEMYGQETIGQLDYVSLAGYDVKEEVSEDNFLPIDEKEELNEENNPT</sequence>
<keyword evidence="10" id="KW-1185">Reference proteome</keyword>
<feature type="transmembrane region" description="Helical" evidence="8">
    <location>
        <begin position="278"/>
        <end position="305"/>
    </location>
</feature>
<name>E4KP90_9LACT</name>
<evidence type="ECO:0000256" key="6">
    <source>
        <dbReference type="ARBA" id="ARBA00022989"/>
    </source>
</evidence>
<reference evidence="9 10" key="1">
    <citation type="submission" date="2010-10" db="EMBL/GenBank/DDBJ databases">
        <authorList>
            <person name="Durkin A.S."/>
            <person name="Madupu R."/>
            <person name="Torralba M."/>
            <person name="Gillis M."/>
            <person name="Methe B."/>
            <person name="Sutton G."/>
            <person name="Nelson K.E."/>
        </authorList>
    </citation>
    <scope>NUCLEOTIDE SEQUENCE [LARGE SCALE GENOMIC DNA]</scope>
    <source>
        <strain evidence="9 10">ACS-139-V-Col8</strain>
    </source>
</reference>
<evidence type="ECO:0000256" key="3">
    <source>
        <dbReference type="ARBA" id="ARBA00022448"/>
    </source>
</evidence>
<evidence type="ECO:0000256" key="5">
    <source>
        <dbReference type="ARBA" id="ARBA00022692"/>
    </source>
</evidence>
<evidence type="ECO:0000313" key="10">
    <source>
        <dbReference type="Proteomes" id="UP000005990"/>
    </source>
</evidence>
<evidence type="ECO:0000256" key="2">
    <source>
        <dbReference type="ARBA" id="ARBA00009773"/>
    </source>
</evidence>
<dbReference type="PANTHER" id="PTHR21716">
    <property type="entry name" value="TRANSMEMBRANE PROTEIN"/>
    <property type="match status" value="1"/>
</dbReference>
<dbReference type="EMBL" id="AENN01000015">
    <property type="protein sequence ID" value="EFR31276.1"/>
    <property type="molecule type" value="Genomic_DNA"/>
</dbReference>
<keyword evidence="4" id="KW-1003">Cell membrane</keyword>